<feature type="signal peptide" evidence="2">
    <location>
        <begin position="1"/>
        <end position="19"/>
    </location>
</feature>
<dbReference type="RefSeq" id="WP_048026070.1">
    <property type="nucleotide sequence ID" value="NZ_CAJGUP010000210.1"/>
</dbReference>
<name>A0A0J6C7W6_9BORD</name>
<evidence type="ECO:0000313" key="4">
    <source>
        <dbReference type="EMBL" id="CUI61828.1"/>
    </source>
</evidence>
<dbReference type="Gene3D" id="3.40.190.10">
    <property type="entry name" value="Periplasmic binding protein-like II"/>
    <property type="match status" value="1"/>
</dbReference>
<dbReference type="EMBL" id="CYTV01000003">
    <property type="protein sequence ID" value="CUI61828.1"/>
    <property type="molecule type" value="Genomic_DNA"/>
</dbReference>
<reference evidence="3 6" key="2">
    <citation type="submission" date="2016-07" db="EMBL/GenBank/DDBJ databases">
        <title>Complete genome sequences of Bordetella pseudohinzii.</title>
        <authorList>
            <person name="Spilker T."/>
            <person name="Darrah R."/>
            <person name="LiPuma J.J."/>
        </authorList>
    </citation>
    <scope>NUCLEOTIDE SEQUENCE [LARGE SCALE GENOMIC DNA]</scope>
    <source>
        <strain evidence="3 6">HI4681</strain>
    </source>
</reference>
<organism evidence="4 5">
    <name type="scientific">Bordetella pseudohinzii</name>
    <dbReference type="NCBI Taxonomy" id="1331258"/>
    <lineage>
        <taxon>Bacteria</taxon>
        <taxon>Pseudomonadati</taxon>
        <taxon>Pseudomonadota</taxon>
        <taxon>Betaproteobacteria</taxon>
        <taxon>Burkholderiales</taxon>
        <taxon>Alcaligenaceae</taxon>
        <taxon>Bordetella</taxon>
    </lineage>
</organism>
<dbReference type="Gene3D" id="3.40.190.150">
    <property type="entry name" value="Bordetella uptake gene, domain 1"/>
    <property type="match status" value="1"/>
</dbReference>
<dbReference type="EMBL" id="CP016440">
    <property type="protein sequence ID" value="ANY14605.1"/>
    <property type="molecule type" value="Genomic_DNA"/>
</dbReference>
<dbReference type="KEGG" id="bpdz:BBN53_01090"/>
<comment type="similarity">
    <text evidence="1">Belongs to the UPF0065 (bug) family.</text>
</comment>
<dbReference type="OrthoDB" id="8678477at2"/>
<evidence type="ECO:0000256" key="2">
    <source>
        <dbReference type="SAM" id="SignalP"/>
    </source>
</evidence>
<evidence type="ECO:0000313" key="3">
    <source>
        <dbReference type="EMBL" id="ANY14605.1"/>
    </source>
</evidence>
<dbReference type="InterPro" id="IPR042100">
    <property type="entry name" value="Bug_dom1"/>
</dbReference>
<sequence length="315" mass="33125">MKIMIAAAGAVLLASAAQAQTYPARPVELTILWAAGTAPDVVGRALGEGMARELGQPVLIMNKPGAGGAVAYRYTANQKPDGYALIMNSNSISTAYHTGTLPFDYQSFTPVAQVSIESPVLVARADAPFDDLAGLIAQARRKPGELRVGNSGVGSHLQIASEAFFEQQKVEVNHIPFASAFSITSLLGGDIDASMTLPGSVAPQVAAGKVKVLGVLASRRDPSFPSVATAREQGYDFSADMWRGVAAPRGLPDAVRARIEQAVRATVQSEDFKKRGLANGFQPAFLPHEAFANVIAQEDQTIAAALQKQGLKKSP</sequence>
<keyword evidence="6" id="KW-1185">Reference proteome</keyword>
<accession>A0A0J6C7W6</accession>
<accession>A0A0M7E558</accession>
<feature type="chain" id="PRO_5005268674" evidence="2">
    <location>
        <begin position="20"/>
        <end position="315"/>
    </location>
</feature>
<protein>
    <submittedName>
        <fullName evidence="4">Tripartite tricarboxylate transporter family receptor</fullName>
    </submittedName>
</protein>
<reference evidence="4 5" key="1">
    <citation type="submission" date="2015-09" db="EMBL/GenBank/DDBJ databases">
        <authorList>
            <person name="Jackson K.R."/>
            <person name="Lunt B.L."/>
            <person name="Fisher J.N.B."/>
            <person name="Gardner A.V."/>
            <person name="Bailey M.E."/>
            <person name="Deus L.M."/>
            <person name="Earl A.S."/>
            <person name="Gibby P.D."/>
            <person name="Hartmann K.A."/>
            <person name="Liu J.E."/>
            <person name="Manci A.M."/>
            <person name="Nielsen D.A."/>
            <person name="Solomon M.B."/>
            <person name="Breakwell D.P."/>
            <person name="Burnett S.H."/>
            <person name="Grose J.H."/>
        </authorList>
    </citation>
    <scope>NUCLEOTIDE SEQUENCE [LARGE SCALE GENOMIC DNA]</scope>
    <source>
        <strain evidence="4 5">2789STDY5608636</strain>
    </source>
</reference>
<dbReference type="CDD" id="cd07012">
    <property type="entry name" value="PBP2_Bug_TTT"/>
    <property type="match status" value="1"/>
</dbReference>
<keyword evidence="2" id="KW-0732">Signal</keyword>
<dbReference type="InterPro" id="IPR005064">
    <property type="entry name" value="BUG"/>
</dbReference>
<dbReference type="Proteomes" id="UP000092950">
    <property type="component" value="Chromosome"/>
</dbReference>
<dbReference type="PANTHER" id="PTHR42928">
    <property type="entry name" value="TRICARBOXYLATE-BINDING PROTEIN"/>
    <property type="match status" value="1"/>
</dbReference>
<keyword evidence="4" id="KW-0675">Receptor</keyword>
<gene>
    <name evidence="3" type="ORF">BBN53_01090</name>
    <name evidence="4" type="ORF">ERS370011_01431</name>
</gene>
<evidence type="ECO:0000313" key="5">
    <source>
        <dbReference type="Proteomes" id="UP000053096"/>
    </source>
</evidence>
<dbReference type="PIRSF" id="PIRSF017082">
    <property type="entry name" value="YflP"/>
    <property type="match status" value="1"/>
</dbReference>
<dbReference type="AlphaFoldDB" id="A0A0J6C7W6"/>
<dbReference type="PANTHER" id="PTHR42928:SF5">
    <property type="entry name" value="BLR1237 PROTEIN"/>
    <property type="match status" value="1"/>
</dbReference>
<proteinExistence type="inferred from homology"/>
<evidence type="ECO:0000313" key="6">
    <source>
        <dbReference type="Proteomes" id="UP000092950"/>
    </source>
</evidence>
<dbReference type="Proteomes" id="UP000053096">
    <property type="component" value="Unassembled WGS sequence"/>
</dbReference>
<dbReference type="SUPFAM" id="SSF53850">
    <property type="entry name" value="Periplasmic binding protein-like II"/>
    <property type="match status" value="1"/>
</dbReference>
<dbReference type="Pfam" id="PF03401">
    <property type="entry name" value="TctC"/>
    <property type="match status" value="1"/>
</dbReference>
<evidence type="ECO:0000256" key="1">
    <source>
        <dbReference type="ARBA" id="ARBA00006987"/>
    </source>
</evidence>